<proteinExistence type="predicted"/>
<organism evidence="2 3">
    <name type="scientific">Brachionus calyciflorus</name>
    <dbReference type="NCBI Taxonomy" id="104777"/>
    <lineage>
        <taxon>Eukaryota</taxon>
        <taxon>Metazoa</taxon>
        <taxon>Spiralia</taxon>
        <taxon>Gnathifera</taxon>
        <taxon>Rotifera</taxon>
        <taxon>Eurotatoria</taxon>
        <taxon>Monogononta</taxon>
        <taxon>Pseudotrocha</taxon>
        <taxon>Ploima</taxon>
        <taxon>Brachionidae</taxon>
        <taxon>Brachionus</taxon>
    </lineage>
</organism>
<sequence length="49" mass="5510">MLLDILVNESFALHNVDISTAFLYGEIEEEIYIEPPDGMEENLGANQVL</sequence>
<evidence type="ECO:0000313" key="3">
    <source>
        <dbReference type="Proteomes" id="UP000663879"/>
    </source>
</evidence>
<keyword evidence="3" id="KW-1185">Reference proteome</keyword>
<protein>
    <recommendedName>
        <fullName evidence="1">Reverse transcriptase Ty1/copia-type domain-containing protein</fullName>
    </recommendedName>
</protein>
<accession>A0A814L918</accession>
<reference evidence="2" key="1">
    <citation type="submission" date="2021-02" db="EMBL/GenBank/DDBJ databases">
        <authorList>
            <person name="Nowell W R."/>
        </authorList>
    </citation>
    <scope>NUCLEOTIDE SEQUENCE</scope>
    <source>
        <strain evidence="2">Ploen Becks lab</strain>
    </source>
</reference>
<dbReference type="InterPro" id="IPR013103">
    <property type="entry name" value="RVT_2"/>
</dbReference>
<dbReference type="AlphaFoldDB" id="A0A814L918"/>
<comment type="caution">
    <text evidence="2">The sequence shown here is derived from an EMBL/GenBank/DDBJ whole genome shotgun (WGS) entry which is preliminary data.</text>
</comment>
<feature type="domain" description="Reverse transcriptase Ty1/copia-type" evidence="1">
    <location>
        <begin position="2"/>
        <end position="46"/>
    </location>
</feature>
<feature type="non-terminal residue" evidence="2">
    <location>
        <position position="49"/>
    </location>
</feature>
<dbReference type="Pfam" id="PF07727">
    <property type="entry name" value="RVT_2"/>
    <property type="match status" value="1"/>
</dbReference>
<dbReference type="Proteomes" id="UP000663879">
    <property type="component" value="Unassembled WGS sequence"/>
</dbReference>
<gene>
    <name evidence="2" type="ORF">OXX778_LOCUS19285</name>
</gene>
<evidence type="ECO:0000259" key="1">
    <source>
        <dbReference type="Pfam" id="PF07727"/>
    </source>
</evidence>
<dbReference type="EMBL" id="CAJNOC010005753">
    <property type="protein sequence ID" value="CAF1061083.1"/>
    <property type="molecule type" value="Genomic_DNA"/>
</dbReference>
<evidence type="ECO:0000313" key="2">
    <source>
        <dbReference type="EMBL" id="CAF1061083.1"/>
    </source>
</evidence>
<name>A0A814L918_9BILA</name>